<gene>
    <name evidence="4" type="ORF">GCN75_05735</name>
</gene>
<dbReference type="PANTHER" id="PTHR43877:SF2">
    <property type="entry name" value="AMINOALKYLPHOSPHONATE N-ACETYLTRANSFERASE-RELATED"/>
    <property type="match status" value="1"/>
</dbReference>
<dbReference type="Pfam" id="PF00583">
    <property type="entry name" value="Acetyltransf_1"/>
    <property type="match status" value="1"/>
</dbReference>
<dbReference type="InterPro" id="IPR000182">
    <property type="entry name" value="GNAT_dom"/>
</dbReference>
<proteinExistence type="predicted"/>
<evidence type="ECO:0000259" key="3">
    <source>
        <dbReference type="PROSITE" id="PS51186"/>
    </source>
</evidence>
<name>A0A6I1I4F6_9BURK</name>
<evidence type="ECO:0000256" key="2">
    <source>
        <dbReference type="ARBA" id="ARBA00023315"/>
    </source>
</evidence>
<sequence>MTTHPASITFHAANADDTAAFIDLRGKTRQNAVSAERLAEVGITAASWADMMRSGNLPGHVCHHDGQLVGYCFGARDTGEIVVLALLPEFEGRGIGKTMLERVMTDLRARGHQRLFLGCSDDPASRSYGFYRYLGWTSTGERDKYGDDVLEFRYTA</sequence>
<keyword evidence="2" id="KW-0012">Acyltransferase</keyword>
<dbReference type="Proteomes" id="UP000468717">
    <property type="component" value="Unassembled WGS sequence"/>
</dbReference>
<comment type="caution">
    <text evidence="4">The sequence shown here is derived from an EMBL/GenBank/DDBJ whole genome shotgun (WGS) entry which is preliminary data.</text>
</comment>
<keyword evidence="5" id="KW-1185">Reference proteome</keyword>
<protein>
    <submittedName>
        <fullName evidence="4">GNAT family N-acetyltransferase</fullName>
    </submittedName>
</protein>
<accession>A0A6I1I4F6</accession>
<keyword evidence="1 4" id="KW-0808">Transferase</keyword>
<dbReference type="Gene3D" id="3.40.630.30">
    <property type="match status" value="1"/>
</dbReference>
<reference evidence="4 5" key="1">
    <citation type="submission" date="2019-10" db="EMBL/GenBank/DDBJ databases">
        <title>Three novel species isolated from a subtropical stream in China.</title>
        <authorList>
            <person name="Lu H."/>
        </authorList>
    </citation>
    <scope>NUCLEOTIDE SEQUENCE [LARGE SCALE GENOMIC DNA]</scope>
    <source>
        <strain evidence="4 5">FT13W</strain>
    </source>
</reference>
<feature type="domain" description="N-acetyltransferase" evidence="3">
    <location>
        <begin position="8"/>
        <end position="156"/>
    </location>
</feature>
<evidence type="ECO:0000313" key="5">
    <source>
        <dbReference type="Proteomes" id="UP000468717"/>
    </source>
</evidence>
<dbReference type="GO" id="GO:0016747">
    <property type="term" value="F:acyltransferase activity, transferring groups other than amino-acyl groups"/>
    <property type="evidence" value="ECO:0007669"/>
    <property type="project" value="InterPro"/>
</dbReference>
<evidence type="ECO:0000256" key="1">
    <source>
        <dbReference type="ARBA" id="ARBA00022679"/>
    </source>
</evidence>
<evidence type="ECO:0000313" key="4">
    <source>
        <dbReference type="EMBL" id="KAB8065745.1"/>
    </source>
</evidence>
<dbReference type="AlphaFoldDB" id="A0A6I1I4F6"/>
<dbReference type="EMBL" id="WFLI01000005">
    <property type="protein sequence ID" value="KAB8065745.1"/>
    <property type="molecule type" value="Genomic_DNA"/>
</dbReference>
<dbReference type="CDD" id="cd04301">
    <property type="entry name" value="NAT_SF"/>
    <property type="match status" value="1"/>
</dbReference>
<dbReference type="RefSeq" id="WP_152281760.1">
    <property type="nucleotide sequence ID" value="NZ_WFLI01000005.1"/>
</dbReference>
<dbReference type="PANTHER" id="PTHR43877">
    <property type="entry name" value="AMINOALKYLPHOSPHONATE N-ACETYLTRANSFERASE-RELATED-RELATED"/>
    <property type="match status" value="1"/>
</dbReference>
<dbReference type="InterPro" id="IPR050832">
    <property type="entry name" value="Bact_Acetyltransf"/>
</dbReference>
<dbReference type="InterPro" id="IPR016181">
    <property type="entry name" value="Acyl_CoA_acyltransferase"/>
</dbReference>
<dbReference type="SUPFAM" id="SSF55729">
    <property type="entry name" value="Acyl-CoA N-acyltransferases (Nat)"/>
    <property type="match status" value="1"/>
</dbReference>
<organism evidence="4 5">
    <name type="scientific">Janthinobacterium violaceinigrum</name>
    <dbReference type="NCBI Taxonomy" id="2654252"/>
    <lineage>
        <taxon>Bacteria</taxon>
        <taxon>Pseudomonadati</taxon>
        <taxon>Pseudomonadota</taxon>
        <taxon>Betaproteobacteria</taxon>
        <taxon>Burkholderiales</taxon>
        <taxon>Oxalobacteraceae</taxon>
        <taxon>Janthinobacterium</taxon>
    </lineage>
</organism>
<dbReference type="PROSITE" id="PS51186">
    <property type="entry name" value="GNAT"/>
    <property type="match status" value="1"/>
</dbReference>